<protein>
    <recommendedName>
        <fullName evidence="6">DYW domain-containing protein</fullName>
    </recommendedName>
</protein>
<feature type="repeat" description="PPR" evidence="3">
    <location>
        <begin position="419"/>
        <end position="453"/>
    </location>
</feature>
<accession>A0A6A1VN62</accession>
<feature type="repeat" description="PPR" evidence="3">
    <location>
        <begin position="159"/>
        <end position="189"/>
    </location>
</feature>
<dbReference type="Pfam" id="PF13812">
    <property type="entry name" value="PPR_3"/>
    <property type="match status" value="1"/>
</dbReference>
<dbReference type="Gene3D" id="1.25.40.10">
    <property type="entry name" value="Tetratricopeptide repeat domain"/>
    <property type="match status" value="5"/>
</dbReference>
<dbReference type="Proteomes" id="UP000516437">
    <property type="component" value="Chromosome 5"/>
</dbReference>
<dbReference type="PROSITE" id="PS51375">
    <property type="entry name" value="PPR"/>
    <property type="match status" value="6"/>
</dbReference>
<dbReference type="InterPro" id="IPR002885">
    <property type="entry name" value="PPR_rpt"/>
</dbReference>
<dbReference type="InterPro" id="IPR046960">
    <property type="entry name" value="PPR_At4g14850-like_plant"/>
</dbReference>
<dbReference type="AlphaFoldDB" id="A0A6A1VN62"/>
<dbReference type="GO" id="GO:0003723">
    <property type="term" value="F:RNA binding"/>
    <property type="evidence" value="ECO:0007669"/>
    <property type="project" value="InterPro"/>
</dbReference>
<evidence type="ECO:0000313" key="4">
    <source>
        <dbReference type="EMBL" id="KAB1214264.1"/>
    </source>
</evidence>
<proteinExistence type="inferred from homology"/>
<evidence type="ECO:0000256" key="3">
    <source>
        <dbReference type="PROSITE-ProRule" id="PRU00708"/>
    </source>
</evidence>
<comment type="similarity">
    <text evidence="2">Belongs to the PPR family. PCMP-E subfamily.</text>
</comment>
<dbReference type="EMBL" id="RXIC02000023">
    <property type="protein sequence ID" value="KAB1214264.1"/>
    <property type="molecule type" value="Genomic_DNA"/>
</dbReference>
<reference evidence="4 5" key="1">
    <citation type="journal article" date="2019" name="Plant Biotechnol. J.">
        <title>The red bayberry genome and genetic basis of sex determination.</title>
        <authorList>
            <person name="Jia H.M."/>
            <person name="Jia H.J."/>
            <person name="Cai Q.L."/>
            <person name="Wang Y."/>
            <person name="Zhao H.B."/>
            <person name="Yang W.F."/>
            <person name="Wang G.Y."/>
            <person name="Li Y.H."/>
            <person name="Zhan D.L."/>
            <person name="Shen Y.T."/>
            <person name="Niu Q.F."/>
            <person name="Chang L."/>
            <person name="Qiu J."/>
            <person name="Zhao L."/>
            <person name="Xie H.B."/>
            <person name="Fu W.Y."/>
            <person name="Jin J."/>
            <person name="Li X.W."/>
            <person name="Jiao Y."/>
            <person name="Zhou C.C."/>
            <person name="Tu T."/>
            <person name="Chai C.Y."/>
            <person name="Gao J.L."/>
            <person name="Fan L.J."/>
            <person name="van de Weg E."/>
            <person name="Wang J.Y."/>
            <person name="Gao Z.S."/>
        </authorList>
    </citation>
    <scope>NUCLEOTIDE SEQUENCE [LARGE SCALE GENOMIC DNA]</scope>
    <source>
        <tissue evidence="4">Leaves</tissue>
    </source>
</reference>
<keyword evidence="5" id="KW-1185">Reference proteome</keyword>
<dbReference type="Pfam" id="PF01535">
    <property type="entry name" value="PPR"/>
    <property type="match status" value="6"/>
</dbReference>
<dbReference type="GO" id="GO:0009451">
    <property type="term" value="P:RNA modification"/>
    <property type="evidence" value="ECO:0007669"/>
    <property type="project" value="InterPro"/>
</dbReference>
<evidence type="ECO:0000313" key="5">
    <source>
        <dbReference type="Proteomes" id="UP000516437"/>
    </source>
</evidence>
<evidence type="ECO:0008006" key="6">
    <source>
        <dbReference type="Google" id="ProtNLM"/>
    </source>
</evidence>
<dbReference type="FunFam" id="1.25.40.10:FF:000348">
    <property type="entry name" value="Pentatricopeptide repeat-containing protein chloroplastic"/>
    <property type="match status" value="1"/>
</dbReference>
<dbReference type="OrthoDB" id="601293at2759"/>
<dbReference type="FunFam" id="1.25.40.10:FF:000212">
    <property type="entry name" value="Pentatricopeptide repeat-containing protein At2g03380, mitochondrial"/>
    <property type="match status" value="1"/>
</dbReference>
<organism evidence="4 5">
    <name type="scientific">Morella rubra</name>
    <name type="common">Chinese bayberry</name>
    <dbReference type="NCBI Taxonomy" id="262757"/>
    <lineage>
        <taxon>Eukaryota</taxon>
        <taxon>Viridiplantae</taxon>
        <taxon>Streptophyta</taxon>
        <taxon>Embryophyta</taxon>
        <taxon>Tracheophyta</taxon>
        <taxon>Spermatophyta</taxon>
        <taxon>Magnoliopsida</taxon>
        <taxon>eudicotyledons</taxon>
        <taxon>Gunneridae</taxon>
        <taxon>Pentapetalae</taxon>
        <taxon>rosids</taxon>
        <taxon>fabids</taxon>
        <taxon>Fagales</taxon>
        <taxon>Myricaceae</taxon>
        <taxon>Morella</taxon>
    </lineage>
</organism>
<comment type="caution">
    <text evidence="4">The sequence shown here is derived from an EMBL/GenBank/DDBJ whole genome shotgun (WGS) entry which is preliminary data.</text>
</comment>
<keyword evidence="1" id="KW-0677">Repeat</keyword>
<dbReference type="NCBIfam" id="TIGR00756">
    <property type="entry name" value="PPR"/>
    <property type="match status" value="8"/>
</dbReference>
<feature type="repeat" description="PPR" evidence="3">
    <location>
        <begin position="287"/>
        <end position="321"/>
    </location>
</feature>
<dbReference type="InterPro" id="IPR011990">
    <property type="entry name" value="TPR-like_helical_dom_sf"/>
</dbReference>
<evidence type="ECO:0000256" key="2">
    <source>
        <dbReference type="ARBA" id="ARBA00061659"/>
    </source>
</evidence>
<sequence>MIVPLRPKSFWFRFPAANLIWVSTITSKPARPPRLPLDPEHHLHVFFGGKTNHCNSDYELSVVAALKACSSLLAISQGRRIHCLVLKSGLDSNTFIRNSLINMYAKCGFVDGARSLFNSFSKLDSVSCNIMIAGYVKIGRLEDARRLFDVMPGKGCVSYTSMIMGLAQNDCWFEAVEVFKDMRSAGVPPNDVTLSSVISACSHLGGIWNCRMLHVLAIKLQLDGLVLVSTNLLHMYCLCSSVVEAKSLFEEMPECNIVSWNVMLNGYAKAGLVGLARGLFERIPAKDVVSWGTMIDGYVQVEWLGEALVIYRTMLHTGLGPNDVMMVDLISGCARQMALREGQQFHGTSIKTGFDSYDCMQATIIHFYAACGVMTLARLQFEVGIRDHLASWNALIAGFIKNDMIDEARHIFNEMPKRDVFSWSTMISGYTQSEQPNLALELFHGMVACGIQPNEITMVSVLSAIATLGTLKEGRWAHQYICNSSIPLNDNLSAALIDMYAKCGSVNTALNVFYQMREKASSVSPWNAIICGLAMHGHGNLSLKVFTDLQDRPIKLNSITFIGVLTACCHAGLVEAGKRYFKMMKNVYDIEPNIKHYGCMIDLLGRAGRLEEAEEIISGMPMEADIVIWGTLLAACRTHGNVEIGERAAESLARLEPSHGAGRVLLSNIYADAAKLKKITSGRPIIVKENAHQPSRGKEADGPNKRLRDFVRERKDIRKHLGLPTPSPTFALTISVRPESLYSDISKGLKDLYKDVINRLGVVESEVFALQKRRSNVREERL</sequence>
<dbReference type="Pfam" id="PF13041">
    <property type="entry name" value="PPR_2"/>
    <property type="match status" value="2"/>
</dbReference>
<name>A0A6A1VN62_9ROSI</name>
<evidence type="ECO:0000256" key="1">
    <source>
        <dbReference type="ARBA" id="ARBA00022737"/>
    </source>
</evidence>
<feature type="repeat" description="PPR" evidence="3">
    <location>
        <begin position="388"/>
        <end position="418"/>
    </location>
</feature>
<dbReference type="PANTHER" id="PTHR47926:SF407">
    <property type="entry name" value="(WILD MALAYSIAN BANANA) HYPOTHETICAL PROTEIN"/>
    <property type="match status" value="1"/>
</dbReference>
<dbReference type="FunFam" id="1.25.40.10:FF:000442">
    <property type="entry name" value="Pentatricopeptide repeat-containing protein At3g49710"/>
    <property type="match status" value="1"/>
</dbReference>
<feature type="repeat" description="PPR" evidence="3">
    <location>
        <begin position="256"/>
        <end position="286"/>
    </location>
</feature>
<gene>
    <name evidence="4" type="ORF">CJ030_MR5G023177</name>
</gene>
<feature type="repeat" description="PPR" evidence="3">
    <location>
        <begin position="124"/>
        <end position="158"/>
    </location>
</feature>
<dbReference type="PANTHER" id="PTHR47926">
    <property type="entry name" value="PENTATRICOPEPTIDE REPEAT-CONTAINING PROTEIN"/>
    <property type="match status" value="1"/>
</dbReference>